<evidence type="ECO:0000313" key="7">
    <source>
        <dbReference type="Proteomes" id="UP000217005"/>
    </source>
</evidence>
<name>A0A261SD64_9BORD</name>
<dbReference type="OrthoDB" id="7064636at2"/>
<dbReference type="EMBL" id="NEVR01000003">
    <property type="protein sequence ID" value="OZI63887.1"/>
    <property type="molecule type" value="Genomic_DNA"/>
</dbReference>
<dbReference type="Pfam" id="PF03459">
    <property type="entry name" value="TOBE"/>
    <property type="match status" value="1"/>
</dbReference>
<gene>
    <name evidence="5" type="ORF">CAL27_14925</name>
    <name evidence="4" type="ORF">CEG14_09610</name>
</gene>
<reference evidence="5 6" key="2">
    <citation type="submission" date="2017-05" db="EMBL/GenBank/DDBJ databases">
        <title>Complete and WGS of Bordetella genogroups.</title>
        <authorList>
            <person name="Spilker T."/>
            <person name="Lipuma J."/>
        </authorList>
    </citation>
    <scope>NUCLEOTIDE SEQUENCE [LARGE SCALE GENOMIC DNA]</scope>
    <source>
        <strain evidence="5 6">AU9795</strain>
    </source>
</reference>
<proteinExistence type="predicted"/>
<dbReference type="GO" id="GO:0015689">
    <property type="term" value="P:molybdate ion transport"/>
    <property type="evidence" value="ECO:0007669"/>
    <property type="project" value="InterPro"/>
</dbReference>
<dbReference type="EMBL" id="NEVL01000003">
    <property type="protein sequence ID" value="OZI35344.1"/>
    <property type="molecule type" value="Genomic_DNA"/>
</dbReference>
<comment type="caution">
    <text evidence="4">The sequence shown here is derived from an EMBL/GenBank/DDBJ whole genome shotgun (WGS) entry which is preliminary data.</text>
</comment>
<dbReference type="InterPro" id="IPR005116">
    <property type="entry name" value="Transp-assoc_OB_typ1"/>
</dbReference>
<dbReference type="NCBIfam" id="TIGR00638">
    <property type="entry name" value="Mop"/>
    <property type="match status" value="1"/>
</dbReference>
<dbReference type="RefSeq" id="WP_094826153.1">
    <property type="nucleotide sequence ID" value="NZ_NEVL01000003.1"/>
</dbReference>
<dbReference type="Proteomes" id="UP000216354">
    <property type="component" value="Unassembled WGS sequence"/>
</dbReference>
<dbReference type="Proteomes" id="UP000217005">
    <property type="component" value="Unassembled WGS sequence"/>
</dbReference>
<dbReference type="SUPFAM" id="SSF50331">
    <property type="entry name" value="MOP-like"/>
    <property type="match status" value="1"/>
</dbReference>
<evidence type="ECO:0000313" key="5">
    <source>
        <dbReference type="EMBL" id="OZI63887.1"/>
    </source>
</evidence>
<organism evidence="4 7">
    <name type="scientific">Bordetella genomosp. 1</name>
    <dbReference type="NCBI Taxonomy" id="1395607"/>
    <lineage>
        <taxon>Bacteria</taxon>
        <taxon>Pseudomonadati</taxon>
        <taxon>Pseudomonadota</taxon>
        <taxon>Betaproteobacteria</taxon>
        <taxon>Burkholderiales</taxon>
        <taxon>Alcaligenaceae</taxon>
        <taxon>Bordetella</taxon>
    </lineage>
</organism>
<evidence type="ECO:0000256" key="1">
    <source>
        <dbReference type="ARBA" id="ARBA00022505"/>
    </source>
</evidence>
<dbReference type="AlphaFoldDB" id="A0A261SD64"/>
<dbReference type="InterPro" id="IPR004606">
    <property type="entry name" value="Mop_domain"/>
</dbReference>
<sequence>MAIQSINARNQFRGKIKEIVLGSVVSEVDIDTPAGIVTSVITTRSVKELDLQVGTEVLAFVKATEVSVAKL</sequence>
<dbReference type="InterPro" id="IPR008995">
    <property type="entry name" value="Mo/tungstate-bd_C_term_dom"/>
</dbReference>
<keyword evidence="1 2" id="KW-0500">Molybdenum</keyword>
<dbReference type="Gene3D" id="2.40.50.100">
    <property type="match status" value="1"/>
</dbReference>
<evidence type="ECO:0000259" key="3">
    <source>
        <dbReference type="PROSITE" id="PS51866"/>
    </source>
</evidence>
<reference evidence="4 7" key="1">
    <citation type="submission" date="2017-05" db="EMBL/GenBank/DDBJ databases">
        <title>Complete and WGS of Bordetella genogroups.</title>
        <authorList>
            <person name="Spilker T."/>
            <person name="LiPuma J."/>
        </authorList>
    </citation>
    <scope>NUCLEOTIDE SEQUENCE [LARGE SCALE GENOMIC DNA]</scope>
    <source>
        <strain evidence="4 7">AU17610</strain>
    </source>
</reference>
<evidence type="ECO:0000313" key="6">
    <source>
        <dbReference type="Proteomes" id="UP000216354"/>
    </source>
</evidence>
<evidence type="ECO:0000313" key="4">
    <source>
        <dbReference type="EMBL" id="OZI35344.1"/>
    </source>
</evidence>
<keyword evidence="6" id="KW-1185">Reference proteome</keyword>
<feature type="domain" description="Mop" evidence="3">
    <location>
        <begin position="5"/>
        <end position="70"/>
    </location>
</feature>
<protein>
    <submittedName>
        <fullName evidence="4">Transporter</fullName>
    </submittedName>
</protein>
<evidence type="ECO:0000256" key="2">
    <source>
        <dbReference type="PROSITE-ProRule" id="PRU01213"/>
    </source>
</evidence>
<accession>A0A261SD64</accession>
<dbReference type="PROSITE" id="PS51866">
    <property type="entry name" value="MOP"/>
    <property type="match status" value="1"/>
</dbReference>